<feature type="binding site" evidence="9">
    <location>
        <position position="342"/>
    </location>
    <ligand>
        <name>Mg(2+)</name>
        <dbReference type="ChEBI" id="CHEBI:18420"/>
    </ligand>
</feature>
<sequence length="466" mass="50986">MSGLFGVVSRRDCVQTLFYGTDYHSHLGTQKAGMVVLNSRLQRSIHDISTSQFKSKFIEELPKMKGTMGLGVISDSNPQPIIIASSFGNFALVTNGLLENKNELVAEIKSQGGSFSELSAGVINSTEVVGKLIAQKKDIVAGITSVLAKVRGSVSLLVLGNEGVYAARDHWGRTPLIIGQKSRTWVVASETCAFPNLGFTPVKELLPGEIVLLTKNGLQEKRSGRLQEKICAFLWIYTGYPASSYDGVAVEAVRERCGINLAKRDKIKADLVTGVPDSGIAHALGYAQASGIPYRRPLVKYTSGYGRSYTPPSQQIRDQVAKMKLIPIKDVIAGKSIVICDDSIVRGTQLKNQALEKLWHDGAKAIHVRIACPPLLFPCRYCLSTRTRKELAARRAIKKAYGSAGKKIPVAKLLDETTPEYQKMIKTICQELGATSLRYQSIKEMVKAIGLPRNRLCLFCWNGQEA</sequence>
<dbReference type="CDD" id="cd06223">
    <property type="entry name" value="PRTases_typeI"/>
    <property type="match status" value="1"/>
</dbReference>
<evidence type="ECO:0000256" key="6">
    <source>
        <dbReference type="ARBA" id="ARBA00022755"/>
    </source>
</evidence>
<dbReference type="GO" id="GO:0051536">
    <property type="term" value="F:iron-sulfur cluster binding"/>
    <property type="evidence" value="ECO:0007669"/>
    <property type="project" value="UniProtKB-KW"/>
</dbReference>
<comment type="similarity">
    <text evidence="2 8">In the C-terminal section; belongs to the purine/pyrimidine phosphoribosyltransferase family.</text>
</comment>
<dbReference type="AlphaFoldDB" id="A0A2M6XAN8"/>
<accession>A0A2M6XAN8</accession>
<evidence type="ECO:0000259" key="11">
    <source>
        <dbReference type="PROSITE" id="PS51278"/>
    </source>
</evidence>
<dbReference type="PROSITE" id="PS51278">
    <property type="entry name" value="GATASE_TYPE_2"/>
    <property type="match status" value="1"/>
</dbReference>
<comment type="cofactor">
    <cofactor evidence="10">
        <name>[4Fe-4S] cluster</name>
        <dbReference type="ChEBI" id="CHEBI:49883"/>
    </cofactor>
    <text evidence="10">Binds 1 [4Fe-4S] cluster per subunit.</text>
</comment>
<keyword evidence="4 8" id="KW-0328">Glycosyltransferase</keyword>
<dbReference type="InterPro" id="IPR017932">
    <property type="entry name" value="GATase_2_dom"/>
</dbReference>
<dbReference type="GO" id="GO:0004044">
    <property type="term" value="F:amidophosphoribosyltransferase activity"/>
    <property type="evidence" value="ECO:0007669"/>
    <property type="project" value="UniProtKB-EC"/>
</dbReference>
<dbReference type="InterPro" id="IPR000836">
    <property type="entry name" value="PRTase_dom"/>
</dbReference>
<evidence type="ECO:0000256" key="1">
    <source>
        <dbReference type="ARBA" id="ARBA00005209"/>
    </source>
</evidence>
<protein>
    <recommendedName>
        <fullName evidence="3 8">Amidophosphoribosyltransferase</fullName>
        <shortName evidence="8">ATase</shortName>
        <ecNumber evidence="3 8">2.4.2.14</ecNumber>
    </recommendedName>
    <alternativeName>
        <fullName evidence="8">Glutamine phosphoribosylpyrophosphate amidotransferase</fullName>
    </alternativeName>
</protein>
<organism evidence="12 13">
    <name type="scientific">Candidatus Shapirobacteria bacterium CG09_land_8_20_14_0_10_49_15</name>
    <dbReference type="NCBI Taxonomy" id="1974482"/>
    <lineage>
        <taxon>Bacteria</taxon>
        <taxon>Candidatus Shapironibacteriota</taxon>
    </lineage>
</organism>
<dbReference type="InterPro" id="IPR005854">
    <property type="entry name" value="PurF"/>
</dbReference>
<dbReference type="PANTHER" id="PTHR11907">
    <property type="entry name" value="AMIDOPHOSPHORIBOSYLTRANSFERASE"/>
    <property type="match status" value="1"/>
</dbReference>
<comment type="pathway">
    <text evidence="1 8">Purine metabolism; IMP biosynthesis via de novo pathway; N(1)-(5-phospho-D-ribosyl)glycinamide from 5-phospho-alpha-D-ribose 1-diphosphate: step 1/2.</text>
</comment>
<dbReference type="PIRSF" id="PIRSF000485">
    <property type="entry name" value="Amd_phspho_trans"/>
    <property type="match status" value="1"/>
</dbReference>
<reference evidence="13" key="1">
    <citation type="submission" date="2017-09" db="EMBL/GenBank/DDBJ databases">
        <title>Depth-based differentiation of microbial function through sediment-hosted aquifers and enrichment of novel symbionts in the deep terrestrial subsurface.</title>
        <authorList>
            <person name="Probst A.J."/>
            <person name="Ladd B."/>
            <person name="Jarett J.K."/>
            <person name="Geller-Mcgrath D.E."/>
            <person name="Sieber C.M.K."/>
            <person name="Emerson J.B."/>
            <person name="Anantharaman K."/>
            <person name="Thomas B.C."/>
            <person name="Malmstrom R."/>
            <person name="Stieglmeier M."/>
            <person name="Klingl A."/>
            <person name="Woyke T."/>
            <person name="Ryan C.M."/>
            <person name="Banfield J.F."/>
        </authorList>
    </citation>
    <scope>NUCLEOTIDE SEQUENCE [LARGE SCALE GENOMIC DNA]</scope>
</reference>
<name>A0A2M6XAN8_9BACT</name>
<comment type="caution">
    <text evidence="12">The sequence shown here is derived from an EMBL/GenBank/DDBJ whole genome shotgun (WGS) entry which is preliminary data.</text>
</comment>
<keyword evidence="7" id="KW-0315">Glutamine amidotransferase</keyword>
<keyword evidence="10" id="KW-0411">Iron-sulfur</keyword>
<comment type="catalytic activity">
    <reaction evidence="8">
        <text>5-phospho-beta-D-ribosylamine + L-glutamate + diphosphate = 5-phospho-alpha-D-ribose 1-diphosphate + L-glutamine + H2O</text>
        <dbReference type="Rhea" id="RHEA:14905"/>
        <dbReference type="ChEBI" id="CHEBI:15377"/>
        <dbReference type="ChEBI" id="CHEBI:29985"/>
        <dbReference type="ChEBI" id="CHEBI:33019"/>
        <dbReference type="ChEBI" id="CHEBI:58017"/>
        <dbReference type="ChEBI" id="CHEBI:58359"/>
        <dbReference type="ChEBI" id="CHEBI:58681"/>
        <dbReference type="EC" id="2.4.2.14"/>
    </reaction>
</comment>
<dbReference type="InterPro" id="IPR029057">
    <property type="entry name" value="PRTase-like"/>
</dbReference>
<feature type="binding site" evidence="10">
    <location>
        <position position="457"/>
    </location>
    <ligand>
        <name>[4Fe-4S] cluster</name>
        <dbReference type="ChEBI" id="CHEBI:49883"/>
    </ligand>
</feature>
<proteinExistence type="inferred from homology"/>
<dbReference type="Gene3D" id="3.60.20.10">
    <property type="entry name" value="Glutamine Phosphoribosylpyrophosphate, subunit 1, domain 1"/>
    <property type="match status" value="1"/>
</dbReference>
<dbReference type="GO" id="GO:0006189">
    <property type="term" value="P:'de novo' IMP biosynthetic process"/>
    <property type="evidence" value="ECO:0007669"/>
    <property type="project" value="UniProtKB-UniPathway"/>
</dbReference>
<feature type="binding site" evidence="10">
    <location>
        <position position="231"/>
    </location>
    <ligand>
        <name>[4Fe-4S] cluster</name>
        <dbReference type="ChEBI" id="CHEBI:49883"/>
    </ligand>
</feature>
<feature type="binding site" evidence="9">
    <location>
        <position position="278"/>
    </location>
    <ligand>
        <name>Mg(2+)</name>
        <dbReference type="ChEBI" id="CHEBI:18420"/>
    </ligand>
</feature>
<evidence type="ECO:0000256" key="2">
    <source>
        <dbReference type="ARBA" id="ARBA00010138"/>
    </source>
</evidence>
<gene>
    <name evidence="12" type="ORF">COT66_01580</name>
</gene>
<feature type="binding site" evidence="10">
    <location>
        <position position="379"/>
    </location>
    <ligand>
        <name>[4Fe-4S] cluster</name>
        <dbReference type="ChEBI" id="CHEBI:49883"/>
    </ligand>
</feature>
<dbReference type="EMBL" id="PEZK01000026">
    <property type="protein sequence ID" value="PIU02123.1"/>
    <property type="molecule type" value="Genomic_DNA"/>
</dbReference>
<dbReference type="SUPFAM" id="SSF53271">
    <property type="entry name" value="PRTase-like"/>
    <property type="match status" value="1"/>
</dbReference>
<dbReference type="InterPro" id="IPR029055">
    <property type="entry name" value="Ntn_hydrolases_N"/>
</dbReference>
<keyword evidence="9" id="KW-0460">Magnesium</keyword>
<evidence type="ECO:0000313" key="12">
    <source>
        <dbReference type="EMBL" id="PIU02123.1"/>
    </source>
</evidence>
<evidence type="ECO:0000256" key="7">
    <source>
        <dbReference type="ARBA" id="ARBA00022962"/>
    </source>
</evidence>
<evidence type="ECO:0000256" key="9">
    <source>
        <dbReference type="PIRSR" id="PIRSR000485-2"/>
    </source>
</evidence>
<evidence type="ECO:0000256" key="10">
    <source>
        <dbReference type="PIRSR" id="PIRSR000485-3"/>
    </source>
</evidence>
<evidence type="ECO:0000256" key="5">
    <source>
        <dbReference type="ARBA" id="ARBA00022679"/>
    </source>
</evidence>
<evidence type="ECO:0000256" key="8">
    <source>
        <dbReference type="PIRNR" id="PIRNR000485"/>
    </source>
</evidence>
<dbReference type="GO" id="GO:0009113">
    <property type="term" value="P:purine nucleobase biosynthetic process"/>
    <property type="evidence" value="ECO:0007669"/>
    <property type="project" value="InterPro"/>
</dbReference>
<dbReference type="UniPathway" id="UPA00074">
    <property type="reaction ID" value="UER00124"/>
</dbReference>
<evidence type="ECO:0000256" key="3">
    <source>
        <dbReference type="ARBA" id="ARBA00011941"/>
    </source>
</evidence>
<dbReference type="Gene3D" id="3.40.50.2020">
    <property type="match status" value="1"/>
</dbReference>
<evidence type="ECO:0000256" key="4">
    <source>
        <dbReference type="ARBA" id="ARBA00022676"/>
    </source>
</evidence>
<keyword evidence="9" id="KW-0479">Metal-binding</keyword>
<dbReference type="SUPFAM" id="SSF56235">
    <property type="entry name" value="N-terminal nucleophile aminohydrolases (Ntn hydrolases)"/>
    <property type="match status" value="1"/>
</dbReference>
<keyword evidence="10" id="KW-0408">Iron</keyword>
<keyword evidence="6 8" id="KW-0658">Purine biosynthesis</keyword>
<comment type="cofactor">
    <cofactor evidence="9">
        <name>Mg(2+)</name>
        <dbReference type="ChEBI" id="CHEBI:18420"/>
    </cofactor>
    <text evidence="9">Binds 1 Mg(2+) ion per subunit.</text>
</comment>
<feature type="domain" description="Glutamine amidotransferase type-2" evidence="11">
    <location>
        <begin position="2"/>
        <end position="216"/>
    </location>
</feature>
<evidence type="ECO:0000313" key="13">
    <source>
        <dbReference type="Proteomes" id="UP000231214"/>
    </source>
</evidence>
<dbReference type="Proteomes" id="UP000231214">
    <property type="component" value="Unassembled WGS sequence"/>
</dbReference>
<feature type="binding site" evidence="9">
    <location>
        <position position="341"/>
    </location>
    <ligand>
        <name>Mg(2+)</name>
        <dbReference type="ChEBI" id="CHEBI:18420"/>
    </ligand>
</feature>
<dbReference type="GO" id="GO:0046872">
    <property type="term" value="F:metal ion binding"/>
    <property type="evidence" value="ECO:0007669"/>
    <property type="project" value="UniProtKB-KW"/>
</dbReference>
<keyword evidence="5 8" id="KW-0808">Transferase</keyword>
<dbReference type="Pfam" id="PF13537">
    <property type="entry name" value="GATase_7"/>
    <property type="match status" value="1"/>
</dbReference>
<dbReference type="EC" id="2.4.2.14" evidence="3 8"/>
<feature type="binding site" evidence="10">
    <location>
        <position position="460"/>
    </location>
    <ligand>
        <name>[4Fe-4S] cluster</name>
        <dbReference type="ChEBI" id="CHEBI:49883"/>
    </ligand>
</feature>